<reference evidence="1 2" key="1">
    <citation type="journal article" date="2014" name="Agronomy (Basel)">
        <title>A Draft Genome Sequence for Ensete ventricosum, the Drought-Tolerant Tree Against Hunger.</title>
        <authorList>
            <person name="Harrison J."/>
            <person name="Moore K.A."/>
            <person name="Paszkiewicz K."/>
            <person name="Jones T."/>
            <person name="Grant M."/>
            <person name="Ambacheew D."/>
            <person name="Muzemil S."/>
            <person name="Studholme D.J."/>
        </authorList>
    </citation>
    <scope>NUCLEOTIDE SEQUENCE [LARGE SCALE GENOMIC DNA]</scope>
</reference>
<evidence type="ECO:0000313" key="2">
    <source>
        <dbReference type="Proteomes" id="UP000287651"/>
    </source>
</evidence>
<dbReference type="AlphaFoldDB" id="A0A426X5D3"/>
<dbReference type="EMBL" id="AMZH03026302">
    <property type="protein sequence ID" value="RRT34678.1"/>
    <property type="molecule type" value="Genomic_DNA"/>
</dbReference>
<protein>
    <submittedName>
        <fullName evidence="1">Uncharacterized protein</fullName>
    </submittedName>
</protein>
<feature type="non-terminal residue" evidence="1">
    <location>
        <position position="1"/>
    </location>
</feature>
<dbReference type="Proteomes" id="UP000287651">
    <property type="component" value="Unassembled WGS sequence"/>
</dbReference>
<gene>
    <name evidence="1" type="ORF">B296_00057027</name>
</gene>
<organism evidence="1 2">
    <name type="scientific">Ensete ventricosum</name>
    <name type="common">Abyssinian banana</name>
    <name type="synonym">Musa ensete</name>
    <dbReference type="NCBI Taxonomy" id="4639"/>
    <lineage>
        <taxon>Eukaryota</taxon>
        <taxon>Viridiplantae</taxon>
        <taxon>Streptophyta</taxon>
        <taxon>Embryophyta</taxon>
        <taxon>Tracheophyta</taxon>
        <taxon>Spermatophyta</taxon>
        <taxon>Magnoliopsida</taxon>
        <taxon>Liliopsida</taxon>
        <taxon>Zingiberales</taxon>
        <taxon>Musaceae</taxon>
        <taxon>Ensete</taxon>
    </lineage>
</organism>
<comment type="caution">
    <text evidence="1">The sequence shown here is derived from an EMBL/GenBank/DDBJ whole genome shotgun (WGS) entry which is preliminary data.</text>
</comment>
<name>A0A426X5D3_ENSVE</name>
<proteinExistence type="predicted"/>
<sequence>WDRQNPQRQRSRGRISHLLVVEKKPTEKKPKVEKKSVEKKRKIVVCHSRGGRSATTIDVCRRRRGRLL</sequence>
<accession>A0A426X5D3</accession>
<evidence type="ECO:0000313" key="1">
    <source>
        <dbReference type="EMBL" id="RRT34678.1"/>
    </source>
</evidence>